<keyword evidence="2 5" id="KW-0812">Transmembrane</keyword>
<comment type="caution">
    <text evidence="7">The sequence shown here is derived from an EMBL/GenBank/DDBJ whole genome shotgun (WGS) entry which is preliminary data.</text>
</comment>
<feature type="transmembrane region" description="Helical" evidence="5">
    <location>
        <begin position="187"/>
        <end position="206"/>
    </location>
</feature>
<dbReference type="AlphaFoldDB" id="A0A178IEP2"/>
<keyword evidence="8" id="KW-1185">Reference proteome</keyword>
<feature type="transmembrane region" description="Helical" evidence="5">
    <location>
        <begin position="283"/>
        <end position="302"/>
    </location>
</feature>
<sequence>MTFATVNPADNFLERLPGLALDWVLGLLPDNDFVRWLVASVLAVAVILAVFGLLFAFTTVTERKLLGRFQNRPGPNRVRILGIRFFGFFQPFADAVKALTKEDLVPAAADKILHFLAPAGAVFFTLLGFAVIPYGRHLTPLDLDAGVLYFFAAGAASELVIFMAGWSSQNKYSLLSAMRALAQLISFELPLLLVVVPVVLAAGTLGTSSIVTAQGGWSLGGLIPHWNVLTPWGLAGFVIFVIAALAETNRCPFDLPEGESEIIAGHLTEYSGFKYALFFMGEYFGIIGLCGLGVTLFLGGWQAPCEFLQFIPSYLWFGLKLIALILFFIWIRATLLRLRIDQLTRLAWKLLVPLGLINLGVAAFWMLTASWDGPVLLAVRWAVGLALILIPYVLLGRSLGSGLGPRNYRYAQ</sequence>
<feature type="transmembrane region" description="Helical" evidence="5">
    <location>
        <begin position="347"/>
        <end position="367"/>
    </location>
</feature>
<dbReference type="EC" id="7.1.1.-" evidence="5"/>
<dbReference type="RefSeq" id="WP_068771756.1">
    <property type="nucleotide sequence ID" value="NZ_CP109796.1"/>
</dbReference>
<comment type="function">
    <text evidence="5">NDH-1 shuttles electrons from NADH, via FMN and iron-sulfur (Fe-S) centers, to quinones in the respiratory chain. The immediate electron acceptor for the enzyme in this species is believed to be ubiquinone. Couples the redox reaction to proton translocation (for every two electrons transferred, four hydrogen ions are translocated across the cytoplasmic membrane), and thus conserves the redox energy in a proton gradient. This subunit may bind ubiquinone.</text>
</comment>
<dbReference type="Pfam" id="PF00146">
    <property type="entry name" value="NADHdh"/>
    <property type="match status" value="1"/>
</dbReference>
<reference evidence="7 8" key="1">
    <citation type="submission" date="2016-01" db="EMBL/GenBank/DDBJ databases">
        <title>High potential of lignocellulose degradation of a new Verrucomicrobia species.</title>
        <authorList>
            <person name="Wang Y."/>
            <person name="Shi Y."/>
            <person name="Qiu Z."/>
            <person name="Liu S."/>
            <person name="Yang H."/>
        </authorList>
    </citation>
    <scope>NUCLEOTIDE SEQUENCE [LARGE SCALE GENOMIC DNA]</scope>
    <source>
        <strain evidence="7 8">TSB47</strain>
    </source>
</reference>
<evidence type="ECO:0000256" key="1">
    <source>
        <dbReference type="ARBA" id="ARBA00004141"/>
    </source>
</evidence>
<protein>
    <recommendedName>
        <fullName evidence="5">NADH-quinone oxidoreductase subunit H</fullName>
        <ecNumber evidence="5">7.1.1.-</ecNumber>
    </recommendedName>
    <alternativeName>
        <fullName evidence="5">NADH dehydrogenase I subunit H</fullName>
    </alternativeName>
    <alternativeName>
        <fullName evidence="5">NDH-1 subunit H</fullName>
    </alternativeName>
</protein>
<keyword evidence="5 6" id="KW-0520">NAD</keyword>
<keyword evidence="5" id="KW-0830">Ubiquinone</keyword>
<comment type="catalytic activity">
    <reaction evidence="5">
        <text>a quinone + NADH + 5 H(+)(in) = a quinol + NAD(+) + 4 H(+)(out)</text>
        <dbReference type="Rhea" id="RHEA:57888"/>
        <dbReference type="ChEBI" id="CHEBI:15378"/>
        <dbReference type="ChEBI" id="CHEBI:24646"/>
        <dbReference type="ChEBI" id="CHEBI:57540"/>
        <dbReference type="ChEBI" id="CHEBI:57945"/>
        <dbReference type="ChEBI" id="CHEBI:132124"/>
    </reaction>
</comment>
<comment type="similarity">
    <text evidence="5 6">Belongs to the complex I subunit 1 family.</text>
</comment>
<dbReference type="InterPro" id="IPR018086">
    <property type="entry name" value="NADH_UbQ_OxRdtase_su1_CS"/>
</dbReference>
<dbReference type="HAMAP" id="MF_01350">
    <property type="entry name" value="NDH1_NuoH"/>
    <property type="match status" value="1"/>
</dbReference>
<comment type="subunit">
    <text evidence="5">NDH-1 is composed of 14 different subunits. Subunits NuoA, H, J, K, L, M, N constitute the membrane sector of the complex.</text>
</comment>
<evidence type="ECO:0000256" key="4">
    <source>
        <dbReference type="ARBA" id="ARBA00023136"/>
    </source>
</evidence>
<comment type="subcellular location">
    <subcellularLocation>
        <location evidence="5 6">Cell membrane</location>
        <topology evidence="5 6">Multi-pass membrane protein</topology>
    </subcellularLocation>
    <subcellularLocation>
        <location evidence="1">Membrane</location>
        <topology evidence="1">Multi-pass membrane protein</topology>
    </subcellularLocation>
</comment>
<feature type="transmembrane region" description="Helical" evidence="5">
    <location>
        <begin position="147"/>
        <end position="166"/>
    </location>
</feature>
<organism evidence="7 8">
    <name type="scientific">Termitidicoccus mucosus</name>
    <dbReference type="NCBI Taxonomy" id="1184151"/>
    <lineage>
        <taxon>Bacteria</taxon>
        <taxon>Pseudomonadati</taxon>
        <taxon>Verrucomicrobiota</taxon>
        <taxon>Opitutia</taxon>
        <taxon>Opitutales</taxon>
        <taxon>Opitutaceae</taxon>
        <taxon>Termitidicoccus</taxon>
    </lineage>
</organism>
<proteinExistence type="inferred from homology"/>
<evidence type="ECO:0000313" key="8">
    <source>
        <dbReference type="Proteomes" id="UP000078486"/>
    </source>
</evidence>
<evidence type="ECO:0000313" key="7">
    <source>
        <dbReference type="EMBL" id="OAM88208.1"/>
    </source>
</evidence>
<dbReference type="InterPro" id="IPR001694">
    <property type="entry name" value="NADH_UbQ_OxRdtase_su1/FPO"/>
</dbReference>
<dbReference type="GO" id="GO:0016655">
    <property type="term" value="F:oxidoreductase activity, acting on NAD(P)H, quinone or similar compound as acceptor"/>
    <property type="evidence" value="ECO:0007669"/>
    <property type="project" value="UniProtKB-UniRule"/>
</dbReference>
<feature type="transmembrane region" description="Helical" evidence="5">
    <location>
        <begin position="33"/>
        <end position="58"/>
    </location>
</feature>
<keyword evidence="3 5" id="KW-1133">Transmembrane helix</keyword>
<feature type="transmembrane region" description="Helical" evidence="5">
    <location>
        <begin position="112"/>
        <end position="135"/>
    </location>
</feature>
<feature type="transmembrane region" description="Helical" evidence="5">
    <location>
        <begin position="373"/>
        <end position="395"/>
    </location>
</feature>
<keyword evidence="5" id="KW-0874">Quinone</keyword>
<dbReference type="PANTHER" id="PTHR11432:SF3">
    <property type="entry name" value="NADH-UBIQUINONE OXIDOREDUCTASE CHAIN 1"/>
    <property type="match status" value="1"/>
</dbReference>
<accession>A0A178IEP2</accession>
<keyword evidence="4 5" id="KW-0472">Membrane</keyword>
<gene>
    <name evidence="5" type="primary">nuoH</name>
    <name evidence="7" type="ORF">AW736_18290</name>
</gene>
<dbReference type="GO" id="GO:0009060">
    <property type="term" value="P:aerobic respiration"/>
    <property type="evidence" value="ECO:0007669"/>
    <property type="project" value="TreeGrafter"/>
</dbReference>
<name>A0A178IEP2_9BACT</name>
<evidence type="ECO:0000256" key="6">
    <source>
        <dbReference type="RuleBase" id="RU000471"/>
    </source>
</evidence>
<evidence type="ECO:0000256" key="2">
    <source>
        <dbReference type="ARBA" id="ARBA00022692"/>
    </source>
</evidence>
<feature type="transmembrane region" description="Helical" evidence="5">
    <location>
        <begin position="314"/>
        <end position="335"/>
    </location>
</feature>
<dbReference type="GO" id="GO:0005886">
    <property type="term" value="C:plasma membrane"/>
    <property type="evidence" value="ECO:0007669"/>
    <property type="project" value="UniProtKB-SubCell"/>
</dbReference>
<feature type="transmembrane region" description="Helical" evidence="5">
    <location>
        <begin position="226"/>
        <end position="246"/>
    </location>
</feature>
<evidence type="ECO:0000256" key="3">
    <source>
        <dbReference type="ARBA" id="ARBA00022989"/>
    </source>
</evidence>
<evidence type="ECO:0000256" key="5">
    <source>
        <dbReference type="HAMAP-Rule" id="MF_01350"/>
    </source>
</evidence>
<dbReference type="PROSITE" id="PS00668">
    <property type="entry name" value="COMPLEX1_ND1_2"/>
    <property type="match status" value="1"/>
</dbReference>
<dbReference type="PANTHER" id="PTHR11432">
    <property type="entry name" value="NADH DEHYDROGENASE SUBUNIT 1"/>
    <property type="match status" value="1"/>
</dbReference>
<keyword evidence="5" id="KW-1003">Cell membrane</keyword>
<dbReference type="Proteomes" id="UP000078486">
    <property type="component" value="Unassembled WGS sequence"/>
</dbReference>
<dbReference type="OrthoDB" id="9803734at2"/>
<keyword evidence="5" id="KW-1278">Translocase</keyword>
<dbReference type="GO" id="GO:0003954">
    <property type="term" value="F:NADH dehydrogenase activity"/>
    <property type="evidence" value="ECO:0007669"/>
    <property type="project" value="TreeGrafter"/>
</dbReference>
<dbReference type="STRING" id="1184151.AW736_18290"/>
<dbReference type="EMBL" id="LRRQ01000142">
    <property type="protein sequence ID" value="OAM88208.1"/>
    <property type="molecule type" value="Genomic_DNA"/>
</dbReference>
<dbReference type="GO" id="GO:0048038">
    <property type="term" value="F:quinone binding"/>
    <property type="evidence" value="ECO:0007669"/>
    <property type="project" value="UniProtKB-KW"/>
</dbReference>